<keyword evidence="2" id="KW-0418">Kinase</keyword>
<evidence type="ECO:0000256" key="1">
    <source>
        <dbReference type="ARBA" id="ARBA00022679"/>
    </source>
</evidence>
<dbReference type="SUPFAM" id="SSF52172">
    <property type="entry name" value="CheY-like"/>
    <property type="match status" value="1"/>
</dbReference>
<keyword evidence="5" id="KW-0175">Coiled coil</keyword>
<keyword evidence="4" id="KW-0597">Phosphoprotein</keyword>
<evidence type="ECO:0008006" key="10">
    <source>
        <dbReference type="Google" id="ProtNLM"/>
    </source>
</evidence>
<dbReference type="Pfam" id="PF00072">
    <property type="entry name" value="Response_reg"/>
    <property type="match status" value="1"/>
</dbReference>
<sequence length="361" mass="39723">MDTVQQLRTLLVEDNPTDALVIGEVLADVLDFQHRLVHAQSLSEALAQARSMPFDVVLLDLGLPDAQGLHTFKAFHLQAPELPVLVLTGLDDSSVGLQAIHHGAQDYLQKRDIRPSELSRAIRYAIERHREAVALKESRAELQRLSANIQHVREEEKARVARELHDDLGQQLAALKIEVGKIENRAEGARTAISGADLGNINDLIDRLVVSVRRIAADLRPAILDELGLLPAIEWFTDQFSARHRVRVIRRISADDIEFNRRSATAIFRIVQESMMNVVRHAGATEMTLEIECKGANCVVTITDNGHGCPSDERPSPNSFGLLGMRERAAGLNGELSIRTSPGQGFALSVSLPLAAIVDPE</sequence>
<comment type="caution">
    <text evidence="8">The sequence shown here is derived from an EMBL/GenBank/DDBJ whole genome shotgun (WGS) entry which is preliminary data.</text>
</comment>
<proteinExistence type="predicted"/>
<feature type="domain" description="Histidine kinase" evidence="6">
    <location>
        <begin position="159"/>
        <end position="356"/>
    </location>
</feature>
<dbReference type="Pfam" id="PF02518">
    <property type="entry name" value="HATPase_c"/>
    <property type="match status" value="1"/>
</dbReference>
<dbReference type="CDD" id="cd00156">
    <property type="entry name" value="REC"/>
    <property type="match status" value="1"/>
</dbReference>
<organism evidence="8 9">
    <name type="scientific">Trinickia symbiotica</name>
    <dbReference type="NCBI Taxonomy" id="863227"/>
    <lineage>
        <taxon>Bacteria</taxon>
        <taxon>Pseudomonadati</taxon>
        <taxon>Pseudomonadota</taxon>
        <taxon>Betaproteobacteria</taxon>
        <taxon>Burkholderiales</taxon>
        <taxon>Burkholderiaceae</taxon>
        <taxon>Trinickia</taxon>
    </lineage>
</organism>
<accession>A0A2N7X4V1</accession>
<evidence type="ECO:0000259" key="6">
    <source>
        <dbReference type="PROSITE" id="PS50109"/>
    </source>
</evidence>
<dbReference type="InterPro" id="IPR011006">
    <property type="entry name" value="CheY-like_superfamily"/>
</dbReference>
<dbReference type="InterPro" id="IPR050482">
    <property type="entry name" value="Sensor_HK_TwoCompSys"/>
</dbReference>
<dbReference type="SMART" id="SM00387">
    <property type="entry name" value="HATPase_c"/>
    <property type="match status" value="1"/>
</dbReference>
<dbReference type="PANTHER" id="PTHR24421:SF59">
    <property type="entry name" value="OXYGEN SENSOR HISTIDINE KINASE NREB"/>
    <property type="match status" value="1"/>
</dbReference>
<dbReference type="InterPro" id="IPR003594">
    <property type="entry name" value="HATPase_dom"/>
</dbReference>
<keyword evidence="9" id="KW-1185">Reference proteome</keyword>
<feature type="modified residue" description="4-aspartylphosphate" evidence="4">
    <location>
        <position position="60"/>
    </location>
</feature>
<evidence type="ECO:0000259" key="7">
    <source>
        <dbReference type="PROSITE" id="PS50110"/>
    </source>
</evidence>
<dbReference type="GO" id="GO:0046983">
    <property type="term" value="F:protein dimerization activity"/>
    <property type="evidence" value="ECO:0007669"/>
    <property type="project" value="InterPro"/>
</dbReference>
<dbReference type="Gene3D" id="3.30.565.10">
    <property type="entry name" value="Histidine kinase-like ATPase, C-terminal domain"/>
    <property type="match status" value="1"/>
</dbReference>
<dbReference type="Proteomes" id="UP000235777">
    <property type="component" value="Unassembled WGS sequence"/>
</dbReference>
<dbReference type="PROSITE" id="PS50110">
    <property type="entry name" value="RESPONSE_REGULATORY"/>
    <property type="match status" value="1"/>
</dbReference>
<evidence type="ECO:0000256" key="2">
    <source>
        <dbReference type="ARBA" id="ARBA00022777"/>
    </source>
</evidence>
<dbReference type="PANTHER" id="PTHR24421">
    <property type="entry name" value="NITRATE/NITRITE SENSOR PROTEIN NARX-RELATED"/>
    <property type="match status" value="1"/>
</dbReference>
<dbReference type="InterPro" id="IPR036890">
    <property type="entry name" value="HATPase_C_sf"/>
</dbReference>
<evidence type="ECO:0000313" key="9">
    <source>
        <dbReference type="Proteomes" id="UP000235777"/>
    </source>
</evidence>
<dbReference type="GO" id="GO:0016020">
    <property type="term" value="C:membrane"/>
    <property type="evidence" value="ECO:0007669"/>
    <property type="project" value="InterPro"/>
</dbReference>
<dbReference type="InterPro" id="IPR005467">
    <property type="entry name" value="His_kinase_dom"/>
</dbReference>
<dbReference type="Pfam" id="PF07730">
    <property type="entry name" value="HisKA_3"/>
    <property type="match status" value="1"/>
</dbReference>
<protein>
    <recommendedName>
        <fullName evidence="10">Response regulator</fullName>
    </recommendedName>
</protein>
<name>A0A2N7X4V1_9BURK</name>
<feature type="domain" description="Response regulatory" evidence="7">
    <location>
        <begin position="8"/>
        <end position="125"/>
    </location>
</feature>
<evidence type="ECO:0000256" key="4">
    <source>
        <dbReference type="PROSITE-ProRule" id="PRU00169"/>
    </source>
</evidence>
<dbReference type="GO" id="GO:0000155">
    <property type="term" value="F:phosphorelay sensor kinase activity"/>
    <property type="evidence" value="ECO:0007669"/>
    <property type="project" value="InterPro"/>
</dbReference>
<reference evidence="8 9" key="1">
    <citation type="submission" date="2018-01" db="EMBL/GenBank/DDBJ databases">
        <title>Whole genome analyses suggest that Burkholderia sensu lato contains two further novel genera in the rhizoxinica-symbiotica group Mycetohabitans gen. nov., and Trinickia gen. nov.: implications for the evolution of diazotrophy and nodulation in the Burkholderiaceae.</title>
        <authorList>
            <person name="Estrada-de los Santos P."/>
            <person name="Palmer M."/>
            <person name="Chavez-Ramirez B."/>
            <person name="Beukes C."/>
            <person name="Steenkamp E.T."/>
            <person name="Hirsch A.M."/>
            <person name="Manyaka P."/>
            <person name="Maluk M."/>
            <person name="Lafos M."/>
            <person name="Crook M."/>
            <person name="Gross E."/>
            <person name="Simon M.F."/>
            <person name="Bueno dos Reis Junior F."/>
            <person name="Poole P.S."/>
            <person name="Venter S.N."/>
            <person name="James E.K."/>
        </authorList>
    </citation>
    <scope>NUCLEOTIDE SEQUENCE [LARGE SCALE GENOMIC DNA]</scope>
    <source>
        <strain evidence="8 9">JPY 581</strain>
    </source>
</reference>
<feature type="coiled-coil region" evidence="5">
    <location>
        <begin position="135"/>
        <end position="192"/>
    </location>
</feature>
<evidence type="ECO:0000256" key="3">
    <source>
        <dbReference type="ARBA" id="ARBA00023012"/>
    </source>
</evidence>
<keyword evidence="3" id="KW-0902">Two-component regulatory system</keyword>
<dbReference type="CDD" id="cd16917">
    <property type="entry name" value="HATPase_UhpB-NarQ-NarX-like"/>
    <property type="match status" value="1"/>
</dbReference>
<dbReference type="AlphaFoldDB" id="A0A2N7X4V1"/>
<dbReference type="InterPro" id="IPR011712">
    <property type="entry name" value="Sig_transdc_His_kin_sub3_dim/P"/>
</dbReference>
<dbReference type="Gene3D" id="3.40.50.2300">
    <property type="match status" value="1"/>
</dbReference>
<evidence type="ECO:0000313" key="8">
    <source>
        <dbReference type="EMBL" id="PMS36657.1"/>
    </source>
</evidence>
<dbReference type="SMART" id="SM00448">
    <property type="entry name" value="REC"/>
    <property type="match status" value="1"/>
</dbReference>
<dbReference type="EMBL" id="PNYC01000006">
    <property type="protein sequence ID" value="PMS36657.1"/>
    <property type="molecule type" value="Genomic_DNA"/>
</dbReference>
<dbReference type="PROSITE" id="PS50109">
    <property type="entry name" value="HIS_KIN"/>
    <property type="match status" value="1"/>
</dbReference>
<gene>
    <name evidence="8" type="ORF">C0Z20_11155</name>
</gene>
<evidence type="ECO:0000256" key="5">
    <source>
        <dbReference type="SAM" id="Coils"/>
    </source>
</evidence>
<dbReference type="Gene3D" id="1.20.5.1930">
    <property type="match status" value="1"/>
</dbReference>
<dbReference type="SUPFAM" id="SSF55874">
    <property type="entry name" value="ATPase domain of HSP90 chaperone/DNA topoisomerase II/histidine kinase"/>
    <property type="match status" value="1"/>
</dbReference>
<keyword evidence="1" id="KW-0808">Transferase</keyword>
<dbReference type="InterPro" id="IPR001789">
    <property type="entry name" value="Sig_transdc_resp-reg_receiver"/>
</dbReference>